<accession>A0ABN3W3H3</accession>
<keyword evidence="2" id="KW-1185">Reference proteome</keyword>
<dbReference type="SUPFAM" id="SSF47336">
    <property type="entry name" value="ACP-like"/>
    <property type="match status" value="1"/>
</dbReference>
<proteinExistence type="predicted"/>
<name>A0ABN3W3H3_9ACTN</name>
<dbReference type="EMBL" id="BAAAVI010000048">
    <property type="protein sequence ID" value="GAA2891978.1"/>
    <property type="molecule type" value="Genomic_DNA"/>
</dbReference>
<comment type="caution">
    <text evidence="1">The sequence shown here is derived from an EMBL/GenBank/DDBJ whole genome shotgun (WGS) entry which is preliminary data.</text>
</comment>
<gene>
    <name evidence="1" type="ORF">GCM10010517_56420</name>
</gene>
<dbReference type="InterPro" id="IPR036736">
    <property type="entry name" value="ACP-like_sf"/>
</dbReference>
<organism evidence="1 2">
    <name type="scientific">Streptosporangium fragile</name>
    <dbReference type="NCBI Taxonomy" id="46186"/>
    <lineage>
        <taxon>Bacteria</taxon>
        <taxon>Bacillati</taxon>
        <taxon>Actinomycetota</taxon>
        <taxon>Actinomycetes</taxon>
        <taxon>Streptosporangiales</taxon>
        <taxon>Streptosporangiaceae</taxon>
        <taxon>Streptosporangium</taxon>
    </lineage>
</organism>
<dbReference type="Proteomes" id="UP001500831">
    <property type="component" value="Unassembled WGS sequence"/>
</dbReference>
<protein>
    <submittedName>
        <fullName evidence="1">Acyl carrier protein</fullName>
    </submittedName>
</protein>
<reference evidence="1 2" key="1">
    <citation type="journal article" date="2019" name="Int. J. Syst. Evol. Microbiol.">
        <title>The Global Catalogue of Microorganisms (GCM) 10K type strain sequencing project: providing services to taxonomists for standard genome sequencing and annotation.</title>
        <authorList>
            <consortium name="The Broad Institute Genomics Platform"/>
            <consortium name="The Broad Institute Genome Sequencing Center for Infectious Disease"/>
            <person name="Wu L."/>
            <person name="Ma J."/>
        </authorList>
    </citation>
    <scope>NUCLEOTIDE SEQUENCE [LARGE SCALE GENOMIC DNA]</scope>
    <source>
        <strain evidence="1 2">JCM 6242</strain>
    </source>
</reference>
<sequence length="81" mass="9130">MDHLERLRAVFRTALRLAPDAAVDGLEYRAIPQWDSLAHMALVAAMEDEFDIMIDTDDVIDMSSFGRAVEILEKQGVTIPR</sequence>
<dbReference type="Gene3D" id="1.10.1200.10">
    <property type="entry name" value="ACP-like"/>
    <property type="match status" value="1"/>
</dbReference>
<dbReference type="RefSeq" id="WP_344977928.1">
    <property type="nucleotide sequence ID" value="NZ_BAAAVI010000048.1"/>
</dbReference>
<evidence type="ECO:0000313" key="1">
    <source>
        <dbReference type="EMBL" id="GAA2891978.1"/>
    </source>
</evidence>
<evidence type="ECO:0000313" key="2">
    <source>
        <dbReference type="Proteomes" id="UP001500831"/>
    </source>
</evidence>